<dbReference type="PANTHER" id="PTHR11040:SF211">
    <property type="entry name" value="ZINC TRANSPORTER ZIP11"/>
    <property type="match status" value="1"/>
</dbReference>
<name>A0ABD5RFQ9_9EURY</name>
<feature type="transmembrane region" description="Helical" evidence="8">
    <location>
        <begin position="51"/>
        <end position="71"/>
    </location>
</feature>
<keyword evidence="7 8" id="KW-0472">Membrane</keyword>
<evidence type="ECO:0000313" key="10">
    <source>
        <dbReference type="Proteomes" id="UP001596201"/>
    </source>
</evidence>
<keyword evidence="5" id="KW-0862">Zinc</keyword>
<dbReference type="InterPro" id="IPR003689">
    <property type="entry name" value="ZIP"/>
</dbReference>
<feature type="transmembrane region" description="Helical" evidence="8">
    <location>
        <begin position="255"/>
        <end position="272"/>
    </location>
</feature>
<dbReference type="RefSeq" id="WP_227231401.1">
    <property type="nucleotide sequence ID" value="NZ_JAJCVJ010000003.1"/>
</dbReference>
<evidence type="ECO:0000256" key="7">
    <source>
        <dbReference type="ARBA" id="ARBA00023136"/>
    </source>
</evidence>
<evidence type="ECO:0000256" key="8">
    <source>
        <dbReference type="SAM" id="Phobius"/>
    </source>
</evidence>
<gene>
    <name evidence="9" type="ORF">ACFPJ5_18060</name>
</gene>
<dbReference type="GO" id="GO:0005886">
    <property type="term" value="C:plasma membrane"/>
    <property type="evidence" value="ECO:0007669"/>
    <property type="project" value="UniProtKB-SubCell"/>
</dbReference>
<evidence type="ECO:0000256" key="1">
    <source>
        <dbReference type="ARBA" id="ARBA00004651"/>
    </source>
</evidence>
<keyword evidence="10" id="KW-1185">Reference proteome</keyword>
<evidence type="ECO:0000256" key="6">
    <source>
        <dbReference type="ARBA" id="ARBA00022989"/>
    </source>
</evidence>
<evidence type="ECO:0000256" key="5">
    <source>
        <dbReference type="ARBA" id="ARBA00022833"/>
    </source>
</evidence>
<comment type="similarity">
    <text evidence="2">Belongs to the ZIP transporter (TC 2.A.5) family.</text>
</comment>
<dbReference type="EMBL" id="JBHSKX010000004">
    <property type="protein sequence ID" value="MFC5368833.1"/>
    <property type="molecule type" value="Genomic_DNA"/>
</dbReference>
<dbReference type="Pfam" id="PF02535">
    <property type="entry name" value="Zip"/>
    <property type="match status" value="1"/>
</dbReference>
<proteinExistence type="inferred from homology"/>
<evidence type="ECO:0000256" key="4">
    <source>
        <dbReference type="ARBA" id="ARBA00022692"/>
    </source>
</evidence>
<evidence type="ECO:0000256" key="2">
    <source>
        <dbReference type="ARBA" id="ARBA00006939"/>
    </source>
</evidence>
<evidence type="ECO:0000313" key="9">
    <source>
        <dbReference type="EMBL" id="MFC5368833.1"/>
    </source>
</evidence>
<protein>
    <submittedName>
        <fullName evidence="9">ZIP family metal transporter</fullName>
    </submittedName>
</protein>
<reference evidence="9 10" key="1">
    <citation type="journal article" date="2019" name="Int. J. Syst. Evol. Microbiol.">
        <title>The Global Catalogue of Microorganisms (GCM) 10K type strain sequencing project: providing services to taxonomists for standard genome sequencing and annotation.</title>
        <authorList>
            <consortium name="The Broad Institute Genomics Platform"/>
            <consortium name="The Broad Institute Genome Sequencing Center for Infectious Disease"/>
            <person name="Wu L."/>
            <person name="Ma J."/>
        </authorList>
    </citation>
    <scope>NUCLEOTIDE SEQUENCE [LARGE SCALE GENOMIC DNA]</scope>
    <source>
        <strain evidence="9 10">CGMCC 1.12237</strain>
    </source>
</reference>
<keyword evidence="6 8" id="KW-1133">Transmembrane helix</keyword>
<dbReference type="Proteomes" id="UP001596201">
    <property type="component" value="Unassembled WGS sequence"/>
</dbReference>
<feature type="transmembrane region" description="Helical" evidence="8">
    <location>
        <begin position="15"/>
        <end position="39"/>
    </location>
</feature>
<keyword evidence="3" id="KW-1003">Cell membrane</keyword>
<feature type="transmembrane region" description="Helical" evidence="8">
    <location>
        <begin position="223"/>
        <end position="243"/>
    </location>
</feature>
<dbReference type="AlphaFoldDB" id="A0ABD5RFQ9"/>
<dbReference type="PANTHER" id="PTHR11040">
    <property type="entry name" value="ZINC/IRON TRANSPORTER"/>
    <property type="match status" value="1"/>
</dbReference>
<keyword evidence="4 8" id="KW-0812">Transmembrane</keyword>
<comment type="subcellular location">
    <subcellularLocation>
        <location evidence="1">Cell membrane</location>
        <topology evidence="1">Multi-pass membrane protein</topology>
    </subcellularLocation>
</comment>
<organism evidence="9 10">
    <name type="scientific">Salinirubrum litoreum</name>
    <dbReference type="NCBI Taxonomy" id="1126234"/>
    <lineage>
        <taxon>Archaea</taxon>
        <taxon>Methanobacteriati</taxon>
        <taxon>Methanobacteriota</taxon>
        <taxon>Stenosarchaea group</taxon>
        <taxon>Halobacteria</taxon>
        <taxon>Halobacteriales</taxon>
        <taxon>Haloferacaceae</taxon>
        <taxon>Salinirubrum</taxon>
    </lineage>
</organism>
<accession>A0ABD5RFQ9</accession>
<sequence>MVADQFTSLFGTDPVIHGLIGGLVIAGLNLLGASLVFLWRDPSQRAMDGALGFAAGVMLAAAFTSLIIPGVETYSNGNPLPVLAGIALGALFLDRSDAIVPHAHYLVTGRRRSDAANPSDELPVSDEKLAGVVLFVLAITLHNMPEGLAVGVGFGSGDLSTAIPLMLAIGIQNIPEGLAVSVAAINAGLDRRFYAVFAGVRSGVVEIPLAVLGAYAVQTVSTLLPYAMGFAAGAMLFVISDEIVPETHVHGHERIATLGTMLGVVVMLYLDISLG</sequence>
<comment type="caution">
    <text evidence="9">The sequence shown here is derived from an EMBL/GenBank/DDBJ whole genome shotgun (WGS) entry which is preliminary data.</text>
</comment>
<feature type="transmembrane region" description="Helical" evidence="8">
    <location>
        <begin position="193"/>
        <end position="217"/>
    </location>
</feature>
<evidence type="ECO:0000256" key="3">
    <source>
        <dbReference type="ARBA" id="ARBA00022475"/>
    </source>
</evidence>